<gene>
    <name evidence="1" type="ORF">N476_14010</name>
</gene>
<proteinExistence type="predicted"/>
<reference evidence="1 2" key="1">
    <citation type="submission" date="2013-07" db="EMBL/GenBank/DDBJ databases">
        <title>Comparative Genomic and Metabolomic Analysis of Twelve Strains of Pseudoalteromonas luteoviolacea.</title>
        <authorList>
            <person name="Vynne N.G."/>
            <person name="Mansson M."/>
            <person name="Gram L."/>
        </authorList>
    </citation>
    <scope>NUCLEOTIDE SEQUENCE [LARGE SCALE GENOMIC DNA]</scope>
    <source>
        <strain evidence="1 2">H33</strain>
    </source>
</reference>
<comment type="caution">
    <text evidence="1">The sequence shown here is derived from an EMBL/GenBank/DDBJ whole genome shotgun (WGS) entry which is preliminary data.</text>
</comment>
<name>A0A162AKM8_9GAMM</name>
<organism evidence="1 2">
    <name type="scientific">Pseudoalteromonas luteoviolacea H33</name>
    <dbReference type="NCBI Taxonomy" id="1365251"/>
    <lineage>
        <taxon>Bacteria</taxon>
        <taxon>Pseudomonadati</taxon>
        <taxon>Pseudomonadota</taxon>
        <taxon>Gammaproteobacteria</taxon>
        <taxon>Alteromonadales</taxon>
        <taxon>Pseudoalteromonadaceae</taxon>
        <taxon>Pseudoalteromonas</taxon>
    </lineage>
</organism>
<evidence type="ECO:0000313" key="1">
    <source>
        <dbReference type="EMBL" id="KZN51498.1"/>
    </source>
</evidence>
<dbReference type="AlphaFoldDB" id="A0A162AKM8"/>
<dbReference type="Proteomes" id="UP000076503">
    <property type="component" value="Unassembled WGS sequence"/>
</dbReference>
<dbReference type="EMBL" id="AUXZ01000068">
    <property type="protein sequence ID" value="KZN51498.1"/>
    <property type="molecule type" value="Genomic_DNA"/>
</dbReference>
<dbReference type="RefSeq" id="WP_269200115.1">
    <property type="nucleotide sequence ID" value="NZ_AUXZ01000068.1"/>
</dbReference>
<dbReference type="PATRIC" id="fig|1365251.3.peg.2013"/>
<accession>A0A162AKM8</accession>
<protein>
    <submittedName>
        <fullName evidence="1">Uncharacterized protein</fullName>
    </submittedName>
</protein>
<sequence length="42" mass="4843">MIIKVFVLTPKFWHAQLNDDARDRNVGSFALNGGDHRYGYGY</sequence>
<evidence type="ECO:0000313" key="2">
    <source>
        <dbReference type="Proteomes" id="UP000076503"/>
    </source>
</evidence>